<evidence type="ECO:0000313" key="2">
    <source>
        <dbReference type="Proteomes" id="UP000294847"/>
    </source>
</evidence>
<reference evidence="1 2" key="1">
    <citation type="journal article" date="2019" name="Mol. Biol. Evol.">
        <title>Blast fungal genomes show frequent chromosomal changes, gene gains and losses, and effector gene turnover.</title>
        <authorList>
            <person name="Gomez Luciano L.B."/>
            <person name="Jason Tsai I."/>
            <person name="Chuma I."/>
            <person name="Tosa Y."/>
            <person name="Chen Y.H."/>
            <person name="Li J.Y."/>
            <person name="Li M.Y."/>
            <person name="Jade Lu M.Y."/>
            <person name="Nakayashiki H."/>
            <person name="Li W.H."/>
        </authorList>
    </citation>
    <scope>NUCLEOTIDE SEQUENCE [LARGE SCALE GENOMIC DNA]</scope>
    <source>
        <strain evidence="1">MZ5-1-6</strain>
    </source>
</reference>
<dbReference type="Proteomes" id="UP000294847">
    <property type="component" value="Chromosome 2"/>
</dbReference>
<organism evidence="1 2">
    <name type="scientific">Pyricularia oryzae</name>
    <name type="common">Rice blast fungus</name>
    <name type="synonym">Magnaporthe oryzae</name>
    <dbReference type="NCBI Taxonomy" id="318829"/>
    <lineage>
        <taxon>Eukaryota</taxon>
        <taxon>Fungi</taxon>
        <taxon>Dikarya</taxon>
        <taxon>Ascomycota</taxon>
        <taxon>Pezizomycotina</taxon>
        <taxon>Sordariomycetes</taxon>
        <taxon>Sordariomycetidae</taxon>
        <taxon>Magnaporthales</taxon>
        <taxon>Pyriculariaceae</taxon>
        <taxon>Pyricularia</taxon>
    </lineage>
</organism>
<proteinExistence type="predicted"/>
<gene>
    <name evidence="1" type="ORF">PoMZ_00524</name>
</gene>
<dbReference type="EMBL" id="CP034205">
    <property type="protein sequence ID" value="QBZ55623.1"/>
    <property type="molecule type" value="Genomic_DNA"/>
</dbReference>
<protein>
    <submittedName>
        <fullName evidence="1">Uncharacterized protein</fullName>
    </submittedName>
</protein>
<accession>A0A4P7N0I4</accession>
<sequence length="430" mass="44472">MHAQLWVAQVEGTDARLGREHRTDGTAARGVVPHDEELQRDGGDLGRLLQQDDARRVGGVPLVSVDLDDGALVHLGRVVALVFCGVVGVNRVGHVGRDEERRGERLLKGRGQAADDGWEEVRVGTLARGGSDLLVIEARYEADTRVCVEAVLRLYRLDKAHDAAEGHVEVVEAGRVDELVVEAAEAGPLRVVQDELKVDDVVDGHADILRHDVDNVRVVALRHGLERLVVAVLGGIGGSVVLAAGSCSAGAVQLGSDEAGDGEELRLLVRVELGGTVEVDGQGGDTEDGPVDLDEALGEAALAVADEGTAGDAQVAVEPGVPEPAAVRLDADLQEARVCLAADGLDAESGRVGVGSDHGKGVPRAPLGAYGESDDAGAVAGEVVLAAGTQGVGPVVTLLDQLKAGLFEQGGRAGDGMSLFIHISDCIKIV</sequence>
<dbReference type="AlphaFoldDB" id="A0A4P7N0I4"/>
<name>A0A4P7N0I4_PYROR</name>
<evidence type="ECO:0000313" key="1">
    <source>
        <dbReference type="EMBL" id="QBZ55623.1"/>
    </source>
</evidence>